<gene>
    <name evidence="6" type="primary">slmA</name>
    <name evidence="6" type="ORF">HALOF300_00837</name>
</gene>
<keyword evidence="1" id="KW-0805">Transcription regulation</keyword>
<organism evidence="6 7">
    <name type="scientific">Occultella aeris</name>
    <dbReference type="NCBI Taxonomy" id="2761496"/>
    <lineage>
        <taxon>Bacteria</taxon>
        <taxon>Bacillati</taxon>
        <taxon>Actinomycetota</taxon>
        <taxon>Actinomycetes</taxon>
        <taxon>Micrococcales</taxon>
        <taxon>Ruaniaceae</taxon>
        <taxon>Occultella</taxon>
    </lineage>
</organism>
<evidence type="ECO:0000256" key="2">
    <source>
        <dbReference type="ARBA" id="ARBA00023125"/>
    </source>
</evidence>
<dbReference type="Pfam" id="PF00440">
    <property type="entry name" value="TetR_N"/>
    <property type="match status" value="1"/>
</dbReference>
<evidence type="ECO:0000256" key="1">
    <source>
        <dbReference type="ARBA" id="ARBA00023015"/>
    </source>
</evidence>
<dbReference type="InterPro" id="IPR001647">
    <property type="entry name" value="HTH_TetR"/>
</dbReference>
<dbReference type="Gene3D" id="1.10.357.10">
    <property type="entry name" value="Tetracycline Repressor, domain 2"/>
    <property type="match status" value="1"/>
</dbReference>
<dbReference type="InterPro" id="IPR050109">
    <property type="entry name" value="HTH-type_TetR-like_transc_reg"/>
</dbReference>
<evidence type="ECO:0000256" key="3">
    <source>
        <dbReference type="ARBA" id="ARBA00023163"/>
    </source>
</evidence>
<sequence>MTTPAAAHKARRLAEREARIVAAARALAEDQGWEAVTTRRLSDAIGYSQPVLYSHFPEGMSQIVTAVALDGMVELAAAMTSATEPGAGRARAGAERVRALVTSYLDFAERYPATYEAMFRLPIGVPFASAQTPLPLREAFEAIVTALRGLDRPPADLETAAEVLWGAVHGVATLQRAARFSPGNQGRRVDELVRHFAN</sequence>
<dbReference type="RefSeq" id="WP_156739554.1">
    <property type="nucleotide sequence ID" value="NZ_CACRYJ010000014.1"/>
</dbReference>
<evidence type="ECO:0000259" key="5">
    <source>
        <dbReference type="Pfam" id="PF13305"/>
    </source>
</evidence>
<comment type="caution">
    <text evidence="6">The sequence shown here is derived from an EMBL/GenBank/DDBJ whole genome shotgun (WGS) entry which is preliminary data.</text>
</comment>
<keyword evidence="7" id="KW-1185">Reference proteome</keyword>
<keyword evidence="3" id="KW-0804">Transcription</keyword>
<dbReference type="InterPro" id="IPR036271">
    <property type="entry name" value="Tet_transcr_reg_TetR-rel_C_sf"/>
</dbReference>
<dbReference type="SUPFAM" id="SSF48498">
    <property type="entry name" value="Tetracyclin repressor-like, C-terminal domain"/>
    <property type="match status" value="1"/>
</dbReference>
<protein>
    <submittedName>
        <fullName evidence="6">Nucleoid occlusion factor SlmA</fullName>
    </submittedName>
</protein>
<dbReference type="InterPro" id="IPR009057">
    <property type="entry name" value="Homeodomain-like_sf"/>
</dbReference>
<feature type="domain" description="HTH-type transcriptional regulator MT1864/Rv1816-like C-terminal" evidence="5">
    <location>
        <begin position="97"/>
        <end position="194"/>
    </location>
</feature>
<dbReference type="Proteomes" id="UP000419743">
    <property type="component" value="Unassembled WGS sequence"/>
</dbReference>
<keyword evidence="2" id="KW-0238">DNA-binding</keyword>
<accession>A0A7M4DFE6</accession>
<evidence type="ECO:0000313" key="7">
    <source>
        <dbReference type="Proteomes" id="UP000419743"/>
    </source>
</evidence>
<dbReference type="EMBL" id="CACRYJ010000014">
    <property type="protein sequence ID" value="VZO35639.1"/>
    <property type="molecule type" value="Genomic_DNA"/>
</dbReference>
<dbReference type="AlphaFoldDB" id="A0A7M4DFE6"/>
<reference evidence="6 7" key="1">
    <citation type="submission" date="2019-11" db="EMBL/GenBank/DDBJ databases">
        <authorList>
            <person name="Criscuolo A."/>
        </authorList>
    </citation>
    <scope>NUCLEOTIDE SEQUENCE [LARGE SCALE GENOMIC DNA]</scope>
    <source>
        <strain evidence="6">CIP111667</strain>
    </source>
</reference>
<dbReference type="InterPro" id="IPR025996">
    <property type="entry name" value="MT1864/Rv1816-like_C"/>
</dbReference>
<dbReference type="SUPFAM" id="SSF46689">
    <property type="entry name" value="Homeodomain-like"/>
    <property type="match status" value="1"/>
</dbReference>
<dbReference type="Pfam" id="PF13305">
    <property type="entry name" value="TetR_C_33"/>
    <property type="match status" value="1"/>
</dbReference>
<dbReference type="PANTHER" id="PTHR30055:SF234">
    <property type="entry name" value="HTH-TYPE TRANSCRIPTIONAL REGULATOR BETI"/>
    <property type="match status" value="1"/>
</dbReference>
<name>A0A7M4DFE6_9MICO</name>
<dbReference type="GO" id="GO:0003700">
    <property type="term" value="F:DNA-binding transcription factor activity"/>
    <property type="evidence" value="ECO:0007669"/>
    <property type="project" value="TreeGrafter"/>
</dbReference>
<feature type="domain" description="HTH tetR-type" evidence="4">
    <location>
        <begin position="20"/>
        <end position="64"/>
    </location>
</feature>
<dbReference type="PANTHER" id="PTHR30055">
    <property type="entry name" value="HTH-TYPE TRANSCRIPTIONAL REGULATOR RUTR"/>
    <property type="match status" value="1"/>
</dbReference>
<evidence type="ECO:0000259" key="4">
    <source>
        <dbReference type="Pfam" id="PF00440"/>
    </source>
</evidence>
<proteinExistence type="predicted"/>
<evidence type="ECO:0000313" key="6">
    <source>
        <dbReference type="EMBL" id="VZO35639.1"/>
    </source>
</evidence>
<dbReference type="GO" id="GO:0000976">
    <property type="term" value="F:transcription cis-regulatory region binding"/>
    <property type="evidence" value="ECO:0007669"/>
    <property type="project" value="TreeGrafter"/>
</dbReference>